<dbReference type="AlphaFoldDB" id="A0A834ZXV2"/>
<comment type="caution">
    <text evidence="1">The sequence shown here is derived from an EMBL/GenBank/DDBJ whole genome shotgun (WGS) entry which is preliminary data.</text>
</comment>
<evidence type="ECO:0000313" key="2">
    <source>
        <dbReference type="Proteomes" id="UP000655225"/>
    </source>
</evidence>
<proteinExistence type="predicted"/>
<keyword evidence="2" id="KW-1185">Reference proteome</keyword>
<reference evidence="1 2" key="1">
    <citation type="submission" date="2020-04" db="EMBL/GenBank/DDBJ databases">
        <title>Plant Genome Project.</title>
        <authorList>
            <person name="Zhang R.-G."/>
        </authorList>
    </citation>
    <scope>NUCLEOTIDE SEQUENCE [LARGE SCALE GENOMIC DNA]</scope>
    <source>
        <strain evidence="1">YNK0</strain>
        <tissue evidence="1">Leaf</tissue>
    </source>
</reference>
<sequence>MDPPTRSRRIYSRNMKFSDVYRGDDLIDHLKEIHDYQSAFRESKIFKSFRNPPISFFSMTMSLRPNPRTEVRPNPRTEVRPNRYKLLLEFLEKNIVYIHYRFLAKEEGLSCTHLRALMGSLMILLVRKINDP</sequence>
<dbReference type="EMBL" id="JABCRI010000001">
    <property type="protein sequence ID" value="KAF8413288.1"/>
    <property type="molecule type" value="Genomic_DNA"/>
</dbReference>
<accession>A0A834ZXV2</accession>
<protein>
    <submittedName>
        <fullName evidence="1">Uncharacterized protein</fullName>
    </submittedName>
</protein>
<organism evidence="1 2">
    <name type="scientific">Tetracentron sinense</name>
    <name type="common">Spur-leaf</name>
    <dbReference type="NCBI Taxonomy" id="13715"/>
    <lineage>
        <taxon>Eukaryota</taxon>
        <taxon>Viridiplantae</taxon>
        <taxon>Streptophyta</taxon>
        <taxon>Embryophyta</taxon>
        <taxon>Tracheophyta</taxon>
        <taxon>Spermatophyta</taxon>
        <taxon>Magnoliopsida</taxon>
        <taxon>Trochodendrales</taxon>
        <taxon>Trochodendraceae</taxon>
        <taxon>Tetracentron</taxon>
    </lineage>
</organism>
<name>A0A834ZXV2_TETSI</name>
<dbReference type="Proteomes" id="UP000655225">
    <property type="component" value="Unassembled WGS sequence"/>
</dbReference>
<gene>
    <name evidence="1" type="ORF">HHK36_001264</name>
</gene>
<evidence type="ECO:0000313" key="1">
    <source>
        <dbReference type="EMBL" id="KAF8413288.1"/>
    </source>
</evidence>